<dbReference type="InterPro" id="IPR005584">
    <property type="entry name" value="DNA_gyrase_inhibitor_YacG"/>
</dbReference>
<dbReference type="eggNOG" id="COG3024">
    <property type="taxonomic scope" value="Bacteria"/>
</dbReference>
<comment type="cofactor">
    <cofactor evidence="3">
        <name>Zn(2+)</name>
        <dbReference type="ChEBI" id="CHEBI:29105"/>
    </cofactor>
    <text evidence="3">Binds 1 zinc ion.</text>
</comment>
<dbReference type="Proteomes" id="UP000002350">
    <property type="component" value="Chromosome"/>
</dbReference>
<accession>D4ZEJ3</accession>
<dbReference type="PANTHER" id="PTHR36150">
    <property type="entry name" value="DNA GYRASE INHIBITOR YACG"/>
    <property type="match status" value="1"/>
</dbReference>
<dbReference type="PANTHER" id="PTHR36150:SF1">
    <property type="entry name" value="DNA GYRASE INHIBITOR YACG"/>
    <property type="match status" value="1"/>
</dbReference>
<gene>
    <name evidence="3" type="primary">yacG</name>
    <name evidence="4" type="ordered locus">SVI_0252</name>
</gene>
<dbReference type="HAMAP" id="MF_00649">
    <property type="entry name" value="DNA_gyrase_inhibitor_YacG"/>
    <property type="match status" value="1"/>
</dbReference>
<comment type="subunit">
    <text evidence="3">Interacts with GyrB.</text>
</comment>
<name>D4ZEJ3_SHEVD</name>
<keyword evidence="5" id="KW-1185">Reference proteome</keyword>
<dbReference type="KEGG" id="svo:SVI_0252"/>
<dbReference type="Pfam" id="PF03884">
    <property type="entry name" value="YacG"/>
    <property type="match status" value="1"/>
</dbReference>
<evidence type="ECO:0000313" key="5">
    <source>
        <dbReference type="Proteomes" id="UP000002350"/>
    </source>
</evidence>
<keyword evidence="1 3" id="KW-0479">Metal-binding</keyword>
<sequence length="70" mass="8073">MTTLVKCPTCQAEVIWNSESKFRPFCSDRCKLIDLGDWASEKHAIPAKPEFDHETLDVEGYDESSFFKED</sequence>
<dbReference type="EMBL" id="AP011177">
    <property type="protein sequence ID" value="BAJ00223.1"/>
    <property type="molecule type" value="Genomic_DNA"/>
</dbReference>
<proteinExistence type="inferred from homology"/>
<reference evidence="5" key="1">
    <citation type="journal article" date="2010" name="Mol. Biosyst.">
        <title>Complete genome sequence and comparative analysis of Shewanella violacea, a psychrophilic and piezophilic bacterium from deep sea floor sediments.</title>
        <authorList>
            <person name="Aono E."/>
            <person name="Baba T."/>
            <person name="Ara T."/>
            <person name="Nishi T."/>
            <person name="Nakamichi T."/>
            <person name="Inamoto E."/>
            <person name="Toyonaga H."/>
            <person name="Hasegawa M."/>
            <person name="Takai Y."/>
            <person name="Okumura Y."/>
            <person name="Baba M."/>
            <person name="Tomita M."/>
            <person name="Kato C."/>
            <person name="Oshima T."/>
            <person name="Nakasone K."/>
            <person name="Mori H."/>
        </authorList>
    </citation>
    <scope>NUCLEOTIDE SEQUENCE [LARGE SCALE GENOMIC DNA]</scope>
    <source>
        <strain evidence="5">JCM 10179 / CIP 106290 / LMG 19151 / DSS12</strain>
    </source>
</reference>
<dbReference type="GO" id="GO:0008657">
    <property type="term" value="F:DNA topoisomerase type II (double strand cut, ATP-hydrolyzing) inhibitor activity"/>
    <property type="evidence" value="ECO:0007669"/>
    <property type="project" value="UniProtKB-UniRule"/>
</dbReference>
<keyword evidence="2 3" id="KW-0862">Zinc</keyword>
<dbReference type="AlphaFoldDB" id="D4ZEJ3"/>
<dbReference type="STRING" id="637905.SVI_0252"/>
<evidence type="ECO:0000256" key="1">
    <source>
        <dbReference type="ARBA" id="ARBA00022723"/>
    </source>
</evidence>
<dbReference type="GO" id="GO:0006355">
    <property type="term" value="P:regulation of DNA-templated transcription"/>
    <property type="evidence" value="ECO:0007669"/>
    <property type="project" value="InterPro"/>
</dbReference>
<evidence type="ECO:0000313" key="4">
    <source>
        <dbReference type="EMBL" id="BAJ00223.1"/>
    </source>
</evidence>
<dbReference type="NCBIfam" id="NF001638">
    <property type="entry name" value="PRK00418.1"/>
    <property type="match status" value="1"/>
</dbReference>
<protein>
    <recommendedName>
        <fullName evidence="3">DNA gyrase inhibitor YacG</fullName>
    </recommendedName>
</protein>
<dbReference type="GO" id="GO:0008270">
    <property type="term" value="F:zinc ion binding"/>
    <property type="evidence" value="ECO:0007669"/>
    <property type="project" value="UniProtKB-UniRule"/>
</dbReference>
<evidence type="ECO:0000256" key="2">
    <source>
        <dbReference type="ARBA" id="ARBA00022833"/>
    </source>
</evidence>
<organism evidence="4 5">
    <name type="scientific">Shewanella violacea (strain JCM 10179 / CIP 106290 / LMG 19151 / DSS12)</name>
    <dbReference type="NCBI Taxonomy" id="637905"/>
    <lineage>
        <taxon>Bacteria</taxon>
        <taxon>Pseudomonadati</taxon>
        <taxon>Pseudomonadota</taxon>
        <taxon>Gammaproteobacteria</taxon>
        <taxon>Alteromonadales</taxon>
        <taxon>Shewanellaceae</taxon>
        <taxon>Shewanella</taxon>
    </lineage>
</organism>
<feature type="binding site" evidence="3">
    <location>
        <position position="30"/>
    </location>
    <ligand>
        <name>Zn(2+)</name>
        <dbReference type="ChEBI" id="CHEBI:29105"/>
    </ligand>
</feature>
<evidence type="ECO:0000256" key="3">
    <source>
        <dbReference type="HAMAP-Rule" id="MF_00649"/>
    </source>
</evidence>
<dbReference type="HOGENOM" id="CLU_178280_1_0_6"/>
<feature type="binding site" evidence="3">
    <location>
        <position position="7"/>
    </location>
    <ligand>
        <name>Zn(2+)</name>
        <dbReference type="ChEBI" id="CHEBI:29105"/>
    </ligand>
</feature>
<dbReference type="SUPFAM" id="SSF57716">
    <property type="entry name" value="Glucocorticoid receptor-like (DNA-binding domain)"/>
    <property type="match status" value="1"/>
</dbReference>
<feature type="binding site" evidence="3">
    <location>
        <position position="10"/>
    </location>
    <ligand>
        <name>Zn(2+)</name>
        <dbReference type="ChEBI" id="CHEBI:29105"/>
    </ligand>
</feature>
<feature type="binding site" evidence="3">
    <location>
        <position position="26"/>
    </location>
    <ligand>
        <name>Zn(2+)</name>
        <dbReference type="ChEBI" id="CHEBI:29105"/>
    </ligand>
</feature>
<comment type="function">
    <text evidence="3">Inhibits all the catalytic activities of DNA gyrase by preventing its interaction with DNA. Acts by binding directly to the C-terminal domain of GyrB, which probably disrupts DNA binding by the gyrase.</text>
</comment>
<dbReference type="Gene3D" id="3.30.50.10">
    <property type="entry name" value="Erythroid Transcription Factor GATA-1, subunit A"/>
    <property type="match status" value="1"/>
</dbReference>
<dbReference type="OrthoDB" id="9809663at2"/>
<dbReference type="InterPro" id="IPR013088">
    <property type="entry name" value="Znf_NHR/GATA"/>
</dbReference>
<comment type="similarity">
    <text evidence="3">Belongs to the DNA gyrase inhibitor YacG family.</text>
</comment>
<dbReference type="RefSeq" id="WP_013049538.1">
    <property type="nucleotide sequence ID" value="NC_014012.1"/>
</dbReference>